<accession>A0ABV8QWS3</accession>
<gene>
    <name evidence="3" type="ORF">ACFOW9_00680</name>
</gene>
<keyword evidence="4" id="KW-1185">Reference proteome</keyword>
<evidence type="ECO:0000256" key="1">
    <source>
        <dbReference type="ARBA" id="ARBA00008791"/>
    </source>
</evidence>
<dbReference type="InterPro" id="IPR006016">
    <property type="entry name" value="UspA"/>
</dbReference>
<reference evidence="4" key="1">
    <citation type="journal article" date="2019" name="Int. J. Syst. Evol. Microbiol.">
        <title>The Global Catalogue of Microorganisms (GCM) 10K type strain sequencing project: providing services to taxonomists for standard genome sequencing and annotation.</title>
        <authorList>
            <consortium name="The Broad Institute Genomics Platform"/>
            <consortium name="The Broad Institute Genome Sequencing Center for Infectious Disease"/>
            <person name="Wu L."/>
            <person name="Ma J."/>
        </authorList>
    </citation>
    <scope>NUCLEOTIDE SEQUENCE [LARGE SCALE GENOMIC DNA]</scope>
    <source>
        <strain evidence="4">CGMCC 1.10698</strain>
    </source>
</reference>
<dbReference type="PANTHER" id="PTHR46268">
    <property type="entry name" value="STRESS RESPONSE PROTEIN NHAX"/>
    <property type="match status" value="1"/>
</dbReference>
<evidence type="ECO:0000313" key="3">
    <source>
        <dbReference type="EMBL" id="MFC4264113.1"/>
    </source>
</evidence>
<dbReference type="InterPro" id="IPR014729">
    <property type="entry name" value="Rossmann-like_a/b/a_fold"/>
</dbReference>
<comment type="caution">
    <text evidence="3">The sequence shown here is derived from an EMBL/GenBank/DDBJ whole genome shotgun (WGS) entry which is preliminary data.</text>
</comment>
<dbReference type="Proteomes" id="UP001595773">
    <property type="component" value="Unassembled WGS sequence"/>
</dbReference>
<name>A0ABV8QWS3_9MICC</name>
<dbReference type="RefSeq" id="WP_230068565.1">
    <property type="nucleotide sequence ID" value="NZ_BAABLL010000013.1"/>
</dbReference>
<comment type="similarity">
    <text evidence="1">Belongs to the universal stress protein A family.</text>
</comment>
<dbReference type="Gene3D" id="3.40.50.620">
    <property type="entry name" value="HUPs"/>
    <property type="match status" value="1"/>
</dbReference>
<evidence type="ECO:0000259" key="2">
    <source>
        <dbReference type="Pfam" id="PF00582"/>
    </source>
</evidence>
<sequence>MTDLSVGMRSEAQPRIVVGVDGSETSVRAVQEAVRLAAELGGVVEAVAAWEPPTKGSSYEALGIGSFAEGARHVLDGALAEAFGESLPALLSSRVERGSAATVLVAASEGARYVVVGRRGRGGVMGLLLGSAGAAVLNQAHCPVMVVR</sequence>
<dbReference type="PRINTS" id="PR01438">
    <property type="entry name" value="UNVRSLSTRESS"/>
</dbReference>
<proteinExistence type="inferred from homology"/>
<evidence type="ECO:0000313" key="4">
    <source>
        <dbReference type="Proteomes" id="UP001595773"/>
    </source>
</evidence>
<dbReference type="Pfam" id="PF00582">
    <property type="entry name" value="Usp"/>
    <property type="match status" value="1"/>
</dbReference>
<dbReference type="EMBL" id="JBHSCQ010000002">
    <property type="protein sequence ID" value="MFC4264113.1"/>
    <property type="molecule type" value="Genomic_DNA"/>
</dbReference>
<protein>
    <submittedName>
        <fullName evidence="3">Universal stress protein</fullName>
    </submittedName>
</protein>
<organism evidence="3 4">
    <name type="scientific">Arthrobacter cryoconiti</name>
    <dbReference type="NCBI Taxonomy" id="748907"/>
    <lineage>
        <taxon>Bacteria</taxon>
        <taxon>Bacillati</taxon>
        <taxon>Actinomycetota</taxon>
        <taxon>Actinomycetes</taxon>
        <taxon>Micrococcales</taxon>
        <taxon>Micrococcaceae</taxon>
        <taxon>Arthrobacter</taxon>
    </lineage>
</organism>
<dbReference type="SUPFAM" id="SSF52402">
    <property type="entry name" value="Adenine nucleotide alpha hydrolases-like"/>
    <property type="match status" value="1"/>
</dbReference>
<dbReference type="PANTHER" id="PTHR46268:SF15">
    <property type="entry name" value="UNIVERSAL STRESS PROTEIN HP_0031"/>
    <property type="match status" value="1"/>
</dbReference>
<feature type="domain" description="UspA" evidence="2">
    <location>
        <begin position="15"/>
        <end position="148"/>
    </location>
</feature>
<dbReference type="InterPro" id="IPR006015">
    <property type="entry name" value="Universal_stress_UspA"/>
</dbReference>